<protein>
    <submittedName>
        <fullName evidence="1">Uncharacterized protein</fullName>
    </submittedName>
</protein>
<dbReference type="Proteomes" id="UP001059824">
    <property type="component" value="Chromosome"/>
</dbReference>
<accession>A0A857MLH6</accession>
<keyword evidence="2" id="KW-1185">Reference proteome</keyword>
<organism evidence="1 2">
    <name type="scientific">Candidatus Mycosynbacter amalyticus</name>
    <dbReference type="NCBI Taxonomy" id="2665156"/>
    <lineage>
        <taxon>Bacteria</taxon>
        <taxon>Candidatus Saccharimonadota</taxon>
        <taxon>Candidatus Saccharimonadota incertae sedis</taxon>
        <taxon>Candidatus Mycosynbacter</taxon>
    </lineage>
</organism>
<dbReference type="KEGG" id="mama:GII36_02125"/>
<sequence>MPSRINRDNFVVHPQDFTVYDIGMYARDILRHNGDVDTATGRVTATWNSEVFDHAHLMSRTLDEPLPQFKLTGIEQNGQERSYSFGPGAAKIAVYDASHIALDTISTEQAHSSALDAITSHPFPRPDMVRNTPETERRYREVLSNTAVHAAIEDGLIDIYSLAATHDLTKYEAAATVAGEYGFHIDGIDVYFSQSLSDTRHAILAFAARAFYEQSSRRALTYKRDNPPTI</sequence>
<dbReference type="RefSeq" id="WP_260764101.1">
    <property type="nucleotide sequence ID" value="NZ_CP045921.1"/>
</dbReference>
<proteinExistence type="predicted"/>
<dbReference type="AlphaFoldDB" id="A0A857MLH6"/>
<gene>
    <name evidence="1" type="ORF">GII36_02125</name>
</gene>
<evidence type="ECO:0000313" key="2">
    <source>
        <dbReference type="Proteomes" id="UP001059824"/>
    </source>
</evidence>
<dbReference type="EMBL" id="CP045921">
    <property type="protein sequence ID" value="QHN42645.1"/>
    <property type="molecule type" value="Genomic_DNA"/>
</dbReference>
<reference evidence="1" key="1">
    <citation type="journal article" date="2021" name="Nat. Microbiol.">
        <title>Cocultivation of an ultrasmall environmental parasitic bacterium with lytic ability against bacteria associated with wastewater foams.</title>
        <authorList>
            <person name="Batinovic S."/>
            <person name="Rose J.J.A."/>
            <person name="Ratcliffe J."/>
            <person name="Seviour R.J."/>
            <person name="Petrovski S."/>
        </authorList>
    </citation>
    <scope>NUCLEOTIDE SEQUENCE</scope>
    <source>
        <strain evidence="1">JR1</strain>
    </source>
</reference>
<name>A0A857MLH6_9BACT</name>
<evidence type="ECO:0000313" key="1">
    <source>
        <dbReference type="EMBL" id="QHN42645.1"/>
    </source>
</evidence>